<evidence type="ECO:0000256" key="6">
    <source>
        <dbReference type="ARBA" id="ARBA00022605"/>
    </source>
</evidence>
<feature type="binding site" evidence="13 17">
    <location>
        <position position="401"/>
    </location>
    <ligand>
        <name>substrate</name>
    </ligand>
</feature>
<protein>
    <recommendedName>
        <fullName evidence="5 13">Histidinol dehydrogenase</fullName>
        <shortName evidence="13">HDH</shortName>
        <ecNumber evidence="4 13">1.1.1.23</ecNumber>
    </recommendedName>
</protein>
<dbReference type="PATRIC" id="fig|380.5.peg.285"/>
<feature type="binding site" evidence="13 17">
    <location>
        <position position="302"/>
    </location>
    <ligand>
        <name>substrate</name>
    </ligand>
</feature>
<dbReference type="PANTHER" id="PTHR21256:SF2">
    <property type="entry name" value="HISTIDINE BIOSYNTHESIS TRIFUNCTIONAL PROTEIN"/>
    <property type="match status" value="1"/>
</dbReference>
<dbReference type="AlphaFoldDB" id="G9AAY4"/>
<dbReference type="GO" id="GO:0005829">
    <property type="term" value="C:cytosol"/>
    <property type="evidence" value="ECO:0007669"/>
    <property type="project" value="TreeGrafter"/>
</dbReference>
<keyword evidence="11 13" id="KW-0368">Histidine biosynthesis</keyword>
<evidence type="ECO:0000256" key="20">
    <source>
        <dbReference type="SAM" id="MobiDB-lite"/>
    </source>
</evidence>
<dbReference type="EC" id="1.1.1.23" evidence="4 13"/>
<dbReference type="FunFam" id="3.40.50.1980:FF:000010">
    <property type="entry name" value="Histidinol dehydrogenase"/>
    <property type="match status" value="1"/>
</dbReference>
<dbReference type="Pfam" id="PF00815">
    <property type="entry name" value="Histidinol_dh"/>
    <property type="match status" value="1"/>
</dbReference>
<feature type="region of interest" description="Disordered" evidence="20">
    <location>
        <begin position="1"/>
        <end position="29"/>
    </location>
</feature>
<feature type="active site" description="Proton acceptor" evidence="13 15">
    <location>
        <position position="368"/>
    </location>
</feature>
<evidence type="ECO:0000256" key="2">
    <source>
        <dbReference type="ARBA" id="ARBA00004940"/>
    </source>
</evidence>
<dbReference type="InterPro" id="IPR001692">
    <property type="entry name" value="Histidinol_DH_CS"/>
</dbReference>
<dbReference type="PIRSF" id="PIRSF000099">
    <property type="entry name" value="Histidinol_dh"/>
    <property type="match status" value="1"/>
</dbReference>
<dbReference type="PANTHER" id="PTHR21256">
    <property type="entry name" value="HISTIDINOL DEHYDROGENASE HDH"/>
    <property type="match status" value="1"/>
</dbReference>
<dbReference type="PROSITE" id="PS00611">
    <property type="entry name" value="HISOL_DEHYDROGENASE"/>
    <property type="match status" value="1"/>
</dbReference>
<dbReference type="InterPro" id="IPR012131">
    <property type="entry name" value="Hstdl_DH"/>
</dbReference>
<keyword evidence="7 13" id="KW-0479">Metal-binding</keyword>
<comment type="pathway">
    <text evidence="2 13">Amino-acid biosynthesis; L-histidine biosynthesis; L-histidine from 5-phospho-alpha-D-ribose 1-diphosphate: step 9/9.</text>
</comment>
<organism evidence="21 22">
    <name type="scientific">Sinorhizobium fredii (strain HH103)</name>
    <dbReference type="NCBI Taxonomy" id="1117943"/>
    <lineage>
        <taxon>Bacteria</taxon>
        <taxon>Pseudomonadati</taxon>
        <taxon>Pseudomonadota</taxon>
        <taxon>Alphaproteobacteria</taxon>
        <taxon>Hyphomicrobiales</taxon>
        <taxon>Rhizobiaceae</taxon>
        <taxon>Sinorhizobium/Ensifer group</taxon>
        <taxon>Sinorhizobium</taxon>
    </lineage>
</organism>
<feature type="binding site" evidence="13 17">
    <location>
        <position position="455"/>
    </location>
    <ligand>
        <name>substrate</name>
    </ligand>
</feature>
<evidence type="ECO:0000256" key="11">
    <source>
        <dbReference type="ARBA" id="ARBA00023102"/>
    </source>
</evidence>
<evidence type="ECO:0000256" key="1">
    <source>
        <dbReference type="ARBA" id="ARBA00003850"/>
    </source>
</evidence>
<evidence type="ECO:0000256" key="9">
    <source>
        <dbReference type="ARBA" id="ARBA00023002"/>
    </source>
</evidence>
<proteinExistence type="inferred from homology"/>
<comment type="function">
    <text evidence="1 13">Catalyzes the sequential NAD-dependent oxidations of L-histidinol to L-histidinaldehyde and then to L-histidine.</text>
</comment>
<feature type="active site" description="Proton acceptor" evidence="13 15">
    <location>
        <position position="367"/>
    </location>
</feature>
<sequence>MWNASRRSLPIPAGRGKPRSGRAIPKAAEQNGATSKRIIALAIRLNFLDSGFERDFAAFLTTKREVSEDVNAVVRAIIDDVRARGDAALADYSARFDGVDFSVRPMAVGAAEIDAAIAAVEPEVLGALKVAATRIESHHRRQVPKDDLYEDRMGVGLGSRWTAIDAVGLYVPGGTASYPSSVLMNALPARVAGVPRIVMVVPTRGGAVNPAVLAAARLAGVEEIYRIGGAQAVAALAYGTETIAPVAKIMGPGNAYVAAAKRQVFGTVGIDMIAGPSEVLVIADRDNDPDWIAADLLAQAEHDAGAQAILITDDAAFGAAVEQAVERQLKTLPRSETATASWRDFGAVILVPDLDKAVPLANRIAAEHLELAMADPDSMVPKIRNAGAIFIGRHTPEVIGDYVGGSNHVLPTARSARFSSGLGVLDYMKRTSILRLGPEQLRILGPAAIALAKSEGLEAHARSVAIRLNFGEEG</sequence>
<keyword evidence="10 13" id="KW-0520">NAD</keyword>
<keyword evidence="8 13" id="KW-0862">Zinc</keyword>
<dbReference type="GO" id="GO:0000105">
    <property type="term" value="P:L-histidine biosynthetic process"/>
    <property type="evidence" value="ECO:0007669"/>
    <property type="project" value="UniProtKB-UniRule"/>
</dbReference>
<evidence type="ECO:0000256" key="17">
    <source>
        <dbReference type="PIRSR" id="PIRSR000099-3"/>
    </source>
</evidence>
<dbReference type="Gene3D" id="3.40.50.1980">
    <property type="entry name" value="Nitrogenase molybdenum iron protein domain"/>
    <property type="match status" value="2"/>
</dbReference>
<evidence type="ECO:0000256" key="8">
    <source>
        <dbReference type="ARBA" id="ARBA00022833"/>
    </source>
</evidence>
<evidence type="ECO:0000256" key="18">
    <source>
        <dbReference type="PIRSR" id="PIRSR000099-4"/>
    </source>
</evidence>
<reference evidence="21 22" key="1">
    <citation type="journal article" date="2012" name="J. Bacteriol.">
        <title>Genome sequence of the soybean symbiont Sinorhizobium fredii HH103.</title>
        <authorList>
            <person name="Weidner S."/>
            <person name="Becker A."/>
            <person name="Bonilla I."/>
            <person name="Jaenicke S."/>
            <person name="Lloret J."/>
            <person name="Margaret I."/>
            <person name="Puhler A."/>
            <person name="Ruiz-Sainz J.E."/>
            <person name="Schneiker-Bekel S."/>
            <person name="Szczepanowski R."/>
            <person name="Vinardell J.M."/>
            <person name="Zehner S."/>
            <person name="Gottfert M."/>
        </authorList>
    </citation>
    <scope>NUCLEOTIDE SEQUENCE [LARGE SCALE GENOMIC DNA]</scope>
    <source>
        <strain evidence="21 22">HH103</strain>
    </source>
</reference>
<evidence type="ECO:0000256" key="16">
    <source>
        <dbReference type="PIRSR" id="PIRSR000099-2"/>
    </source>
</evidence>
<evidence type="ECO:0000256" key="19">
    <source>
        <dbReference type="RuleBase" id="RU004175"/>
    </source>
</evidence>
<dbReference type="Proteomes" id="UP000007735">
    <property type="component" value="Chromosome"/>
</dbReference>
<dbReference type="NCBIfam" id="TIGR00069">
    <property type="entry name" value="hisD"/>
    <property type="match status" value="1"/>
</dbReference>
<evidence type="ECO:0000256" key="13">
    <source>
        <dbReference type="HAMAP-Rule" id="MF_01024"/>
    </source>
</evidence>
<feature type="binding site" evidence="13 16">
    <location>
        <position position="231"/>
    </location>
    <ligand>
        <name>NAD(+)</name>
        <dbReference type="ChEBI" id="CHEBI:57540"/>
    </ligand>
</feature>
<feature type="binding site" evidence="13 17">
    <location>
        <position position="460"/>
    </location>
    <ligand>
        <name>substrate</name>
    </ligand>
</feature>
<comment type="catalytic activity">
    <reaction evidence="12 13">
        <text>L-histidinol + 2 NAD(+) + H2O = L-histidine + 2 NADH + 3 H(+)</text>
        <dbReference type="Rhea" id="RHEA:20641"/>
        <dbReference type="ChEBI" id="CHEBI:15377"/>
        <dbReference type="ChEBI" id="CHEBI:15378"/>
        <dbReference type="ChEBI" id="CHEBI:57540"/>
        <dbReference type="ChEBI" id="CHEBI:57595"/>
        <dbReference type="ChEBI" id="CHEBI:57699"/>
        <dbReference type="ChEBI" id="CHEBI:57945"/>
        <dbReference type="EC" id="1.1.1.23"/>
    </reaction>
</comment>
<evidence type="ECO:0000256" key="12">
    <source>
        <dbReference type="ARBA" id="ARBA00049489"/>
    </source>
</evidence>
<dbReference type="EMBL" id="HE616890">
    <property type="protein sequence ID" value="CCE94764.1"/>
    <property type="molecule type" value="Genomic_DNA"/>
</dbReference>
<gene>
    <name evidence="13 21" type="primary">hisD</name>
    <name evidence="21" type="ordered locus">SFHH103_00262</name>
</gene>
<evidence type="ECO:0000256" key="3">
    <source>
        <dbReference type="ARBA" id="ARBA00010178"/>
    </source>
</evidence>
<dbReference type="KEGG" id="sfh:SFHH103_00262"/>
<evidence type="ECO:0000256" key="14">
    <source>
        <dbReference type="PIRNR" id="PIRNR000099"/>
    </source>
</evidence>
<dbReference type="HOGENOM" id="CLU_006732_3_3_5"/>
<dbReference type="FunFam" id="3.40.50.1980:FF:000026">
    <property type="entry name" value="Histidinol dehydrogenase"/>
    <property type="match status" value="1"/>
</dbReference>
<keyword evidence="9 13" id="KW-0560">Oxidoreductase</keyword>
<dbReference type="InterPro" id="IPR016161">
    <property type="entry name" value="Ald_DH/histidinol_DH"/>
</dbReference>
<dbReference type="STRING" id="1117943.SFHH103_00262"/>
<evidence type="ECO:0000256" key="7">
    <source>
        <dbReference type="ARBA" id="ARBA00022723"/>
    </source>
</evidence>
<comment type="similarity">
    <text evidence="3 13 14 19">Belongs to the histidinol dehydrogenase family.</text>
</comment>
<comment type="cofactor">
    <cofactor evidence="13 18">
        <name>Zn(2+)</name>
        <dbReference type="ChEBI" id="CHEBI:29105"/>
    </cofactor>
    <text evidence="13 18">Binds 1 zinc ion per subunit.</text>
</comment>
<feature type="binding site" evidence="13 18">
    <location>
        <position position="401"/>
    </location>
    <ligand>
        <name>Zn(2+)</name>
        <dbReference type="ChEBI" id="CHEBI:29105"/>
    </ligand>
</feature>
<dbReference type="GO" id="GO:0051287">
    <property type="term" value="F:NAD binding"/>
    <property type="evidence" value="ECO:0007669"/>
    <property type="project" value="InterPro"/>
</dbReference>
<feature type="binding site" evidence="13 17">
    <location>
        <position position="368"/>
    </location>
    <ligand>
        <name>substrate</name>
    </ligand>
</feature>
<keyword evidence="6 13" id="KW-0028">Amino-acid biosynthesis</keyword>
<feature type="binding site" evidence="13 18">
    <location>
        <position position="460"/>
    </location>
    <ligand>
        <name>Zn(2+)</name>
        <dbReference type="ChEBI" id="CHEBI:29105"/>
    </ligand>
</feature>
<dbReference type="HAMAP" id="MF_01024">
    <property type="entry name" value="HisD"/>
    <property type="match status" value="1"/>
</dbReference>
<dbReference type="CDD" id="cd06572">
    <property type="entry name" value="Histidinol_dh"/>
    <property type="match status" value="1"/>
</dbReference>
<evidence type="ECO:0000256" key="10">
    <source>
        <dbReference type="ARBA" id="ARBA00023027"/>
    </source>
</evidence>
<feature type="binding site" evidence="13 17">
    <location>
        <position position="277"/>
    </location>
    <ligand>
        <name>substrate</name>
    </ligand>
</feature>
<feature type="binding site" evidence="13 18">
    <location>
        <position position="299"/>
    </location>
    <ligand>
        <name>Zn(2+)</name>
        <dbReference type="ChEBI" id="CHEBI:29105"/>
    </ligand>
</feature>
<evidence type="ECO:0000256" key="15">
    <source>
        <dbReference type="PIRSR" id="PIRSR000099-1"/>
    </source>
</evidence>
<evidence type="ECO:0000313" key="22">
    <source>
        <dbReference type="Proteomes" id="UP000007735"/>
    </source>
</evidence>
<feature type="binding site" evidence="13 16">
    <location>
        <position position="170"/>
    </location>
    <ligand>
        <name>NAD(+)</name>
        <dbReference type="ChEBI" id="CHEBI:57540"/>
    </ligand>
</feature>
<feature type="binding site" evidence="13 18">
    <location>
        <position position="302"/>
    </location>
    <ligand>
        <name>Zn(2+)</name>
        <dbReference type="ChEBI" id="CHEBI:29105"/>
    </ligand>
</feature>
<accession>G9AAY4</accession>
<dbReference type="GO" id="GO:0008270">
    <property type="term" value="F:zinc ion binding"/>
    <property type="evidence" value="ECO:0007669"/>
    <property type="project" value="UniProtKB-UniRule"/>
</dbReference>
<feature type="binding site" evidence="13 16">
    <location>
        <position position="254"/>
    </location>
    <ligand>
        <name>NAD(+)</name>
        <dbReference type="ChEBI" id="CHEBI:57540"/>
    </ligand>
</feature>
<dbReference type="Gene3D" id="1.20.5.1300">
    <property type="match status" value="1"/>
</dbReference>
<feature type="binding site" evidence="13 17">
    <location>
        <position position="299"/>
    </location>
    <ligand>
        <name>substrate</name>
    </ligand>
</feature>
<dbReference type="GO" id="GO:0004399">
    <property type="term" value="F:histidinol dehydrogenase activity"/>
    <property type="evidence" value="ECO:0007669"/>
    <property type="project" value="UniProtKB-UniRule"/>
</dbReference>
<evidence type="ECO:0000256" key="4">
    <source>
        <dbReference type="ARBA" id="ARBA00012965"/>
    </source>
</evidence>
<evidence type="ECO:0000256" key="5">
    <source>
        <dbReference type="ARBA" id="ARBA00016531"/>
    </source>
</evidence>
<name>G9AAY4_SINF1</name>
<dbReference type="PRINTS" id="PR00083">
    <property type="entry name" value="HOLDHDRGNASE"/>
</dbReference>
<dbReference type="InterPro" id="IPR022695">
    <property type="entry name" value="Histidinol_DH_monofunct"/>
</dbReference>
<dbReference type="SUPFAM" id="SSF53720">
    <property type="entry name" value="ALDH-like"/>
    <property type="match status" value="1"/>
</dbReference>
<dbReference type="eggNOG" id="COG0141">
    <property type="taxonomic scope" value="Bacteria"/>
</dbReference>
<evidence type="ECO:0000313" key="21">
    <source>
        <dbReference type="EMBL" id="CCE94764.1"/>
    </source>
</evidence>
<dbReference type="UniPathway" id="UPA00031">
    <property type="reaction ID" value="UER00014"/>
</dbReference>